<dbReference type="SUPFAM" id="SSF54593">
    <property type="entry name" value="Glyoxalase/Bleomycin resistance protein/Dihydroxybiphenyl dioxygenase"/>
    <property type="match status" value="1"/>
</dbReference>
<organism evidence="3 4">
    <name type="scientific">Paracoccus denitrificans (strain Pd 1222)</name>
    <dbReference type="NCBI Taxonomy" id="318586"/>
    <lineage>
        <taxon>Bacteria</taxon>
        <taxon>Pseudomonadati</taxon>
        <taxon>Pseudomonadota</taxon>
        <taxon>Alphaproteobacteria</taxon>
        <taxon>Rhodobacterales</taxon>
        <taxon>Paracoccaceae</taxon>
        <taxon>Paracoccus</taxon>
    </lineage>
</organism>
<dbReference type="HOGENOM" id="CLU_1365111_0_0_5"/>
<keyword evidence="3" id="KW-0223">Dioxygenase</keyword>
<dbReference type="Proteomes" id="UP000000361">
    <property type="component" value="Chromosome 1"/>
</dbReference>
<feature type="domain" description="VOC" evidence="2">
    <location>
        <begin position="81"/>
        <end position="195"/>
    </location>
</feature>
<dbReference type="STRING" id="318586.Pden_2328"/>
<keyword evidence="4" id="KW-1185">Reference proteome</keyword>
<accession>A1B4H5</accession>
<feature type="compositionally biased region" description="Basic residues" evidence="1">
    <location>
        <begin position="35"/>
        <end position="57"/>
    </location>
</feature>
<sequence>MRRRSALLDDLFRRGRCRCHGSQDQDAGRLGVPRAGRHSRHRAFRRGYRPAGRHLRRPATGADGPQPPVESGAWNQGKESHGNWIELMSTDPGAGFDFYAELFGWTKSTAMDMGEMGTYQLFAWQGTEIGGMMGLGDAPVPCWLPYFGVNGIDAAIARIRDSGGEVLHGPIEVPGPAFIAVARDPQGAHFAIVGPKDETP</sequence>
<dbReference type="AlphaFoldDB" id="A1B4H5"/>
<evidence type="ECO:0000313" key="4">
    <source>
        <dbReference type="Proteomes" id="UP000000361"/>
    </source>
</evidence>
<evidence type="ECO:0000259" key="2">
    <source>
        <dbReference type="PROSITE" id="PS51819"/>
    </source>
</evidence>
<dbReference type="PANTHER" id="PTHR33993">
    <property type="entry name" value="GLYOXALASE-RELATED"/>
    <property type="match status" value="1"/>
</dbReference>
<dbReference type="InterPro" id="IPR029068">
    <property type="entry name" value="Glyas_Bleomycin-R_OHBP_Dase"/>
</dbReference>
<dbReference type="EMBL" id="CP000489">
    <property type="protein sequence ID" value="ABL70419.1"/>
    <property type="molecule type" value="Genomic_DNA"/>
</dbReference>
<feature type="region of interest" description="Disordered" evidence="1">
    <location>
        <begin position="21"/>
        <end position="77"/>
    </location>
</feature>
<dbReference type="Gene3D" id="3.10.180.10">
    <property type="entry name" value="2,3-Dihydroxybiphenyl 1,2-Dioxygenase, domain 1"/>
    <property type="match status" value="1"/>
</dbReference>
<dbReference type="KEGG" id="pde:Pden_2328"/>
<dbReference type="InterPro" id="IPR004360">
    <property type="entry name" value="Glyas_Fos-R_dOase_dom"/>
</dbReference>
<dbReference type="InterPro" id="IPR037523">
    <property type="entry name" value="VOC_core"/>
</dbReference>
<name>A1B4H5_PARDP</name>
<dbReference type="GO" id="GO:0051213">
    <property type="term" value="F:dioxygenase activity"/>
    <property type="evidence" value="ECO:0007669"/>
    <property type="project" value="UniProtKB-KW"/>
</dbReference>
<protein>
    <submittedName>
        <fullName evidence="3">Glyoxalase/bleomycin resistance protein/dioxygenase</fullName>
    </submittedName>
</protein>
<dbReference type="PANTHER" id="PTHR33993:SF14">
    <property type="entry name" value="GB|AAF24581.1"/>
    <property type="match status" value="1"/>
</dbReference>
<dbReference type="EnsemblBacteria" id="ABL70419">
    <property type="protein sequence ID" value="ABL70419"/>
    <property type="gene ID" value="Pden_2328"/>
</dbReference>
<evidence type="ECO:0000256" key="1">
    <source>
        <dbReference type="SAM" id="MobiDB-lite"/>
    </source>
</evidence>
<dbReference type="CDD" id="cd07247">
    <property type="entry name" value="SgaA_N_like"/>
    <property type="match status" value="1"/>
</dbReference>
<dbReference type="Pfam" id="PF00903">
    <property type="entry name" value="Glyoxalase"/>
    <property type="match status" value="1"/>
</dbReference>
<dbReference type="eggNOG" id="COG3324">
    <property type="taxonomic scope" value="Bacteria"/>
</dbReference>
<evidence type="ECO:0000313" key="3">
    <source>
        <dbReference type="EMBL" id="ABL70419.1"/>
    </source>
</evidence>
<keyword evidence="3" id="KW-0560">Oxidoreductase</keyword>
<gene>
    <name evidence="3" type="ordered locus">Pden_2328</name>
</gene>
<reference evidence="4" key="1">
    <citation type="submission" date="2006-12" db="EMBL/GenBank/DDBJ databases">
        <title>Complete sequence of chromosome 1 of Paracoccus denitrificans PD1222.</title>
        <authorList>
            <person name="Copeland A."/>
            <person name="Lucas S."/>
            <person name="Lapidus A."/>
            <person name="Barry K."/>
            <person name="Detter J.C."/>
            <person name="Glavina del Rio T."/>
            <person name="Hammon N."/>
            <person name="Israni S."/>
            <person name="Dalin E."/>
            <person name="Tice H."/>
            <person name="Pitluck S."/>
            <person name="Munk A.C."/>
            <person name="Brettin T."/>
            <person name="Bruce D."/>
            <person name="Han C."/>
            <person name="Tapia R."/>
            <person name="Gilna P."/>
            <person name="Schmutz J."/>
            <person name="Larimer F."/>
            <person name="Land M."/>
            <person name="Hauser L."/>
            <person name="Kyrpides N."/>
            <person name="Lykidis A."/>
            <person name="Spiro S."/>
            <person name="Richardson D.J."/>
            <person name="Moir J.W.B."/>
            <person name="Ferguson S.J."/>
            <person name="van Spanning R.J.M."/>
            <person name="Richardson P."/>
        </authorList>
    </citation>
    <scope>NUCLEOTIDE SEQUENCE [LARGE SCALE GENOMIC DNA]</scope>
    <source>
        <strain evidence="4">Pd 1222</strain>
    </source>
</reference>
<dbReference type="InterPro" id="IPR052164">
    <property type="entry name" value="Anthracycline_SecMetBiosynth"/>
</dbReference>
<dbReference type="PROSITE" id="PS51819">
    <property type="entry name" value="VOC"/>
    <property type="match status" value="1"/>
</dbReference>
<proteinExistence type="predicted"/>